<dbReference type="SUPFAM" id="SSF51120">
    <property type="entry name" value="beta-Roll"/>
    <property type="match status" value="3"/>
</dbReference>
<protein>
    <recommendedName>
        <fullName evidence="5">Calcium-binding protein</fullName>
    </recommendedName>
</protein>
<evidence type="ECO:0000313" key="3">
    <source>
        <dbReference type="EMBL" id="MBF9195205.1"/>
    </source>
</evidence>
<comment type="subcellular location">
    <subcellularLocation>
        <location evidence="1">Secreted</location>
    </subcellularLocation>
</comment>
<accession>A0ABS0HNZ6</accession>
<evidence type="ECO:0000256" key="2">
    <source>
        <dbReference type="ARBA" id="ARBA00022525"/>
    </source>
</evidence>
<dbReference type="InterPro" id="IPR018511">
    <property type="entry name" value="Hemolysin-typ_Ca-bd_CS"/>
</dbReference>
<sequence>MEVQSGSQEYFVEAHIGAAGADFIQGNGVLAGGGDNDVLTGGSQIDFLHGGSGSDILVGGLAGDLLYGDLGIDVASYEQAGGSITVSLADPARNTGEAAGDVYSSIEGLTGSAYNDRLVGDALHNVLQGGAGHDLLEGGEGGDRLVGGDGIDFADYENATSGVTAKLLMAQYNAGEAAGDVYASIEGIIGSRFGDELAGDNGTNDLQGRDGNDRLIGLGGNDRLEGGAGDDTLYGGIGADHLIGGAGLDTVAYTVDGVGVTVHLAQPHLNTGEAAGDTYDGIENV</sequence>
<dbReference type="InterPro" id="IPR001343">
    <property type="entry name" value="Hemolysn_Ca-bd"/>
</dbReference>
<dbReference type="InterPro" id="IPR050557">
    <property type="entry name" value="RTX_toxin/Mannuronan_C5-epim"/>
</dbReference>
<proteinExistence type="predicted"/>
<gene>
    <name evidence="3" type="ORF">I2H36_04085</name>
</gene>
<dbReference type="PANTHER" id="PTHR38340:SF1">
    <property type="entry name" value="S-LAYER PROTEIN"/>
    <property type="match status" value="1"/>
</dbReference>
<organism evidence="3 4">
    <name type="scientific">Microvirga terrestris</name>
    <dbReference type="NCBI Taxonomy" id="2791024"/>
    <lineage>
        <taxon>Bacteria</taxon>
        <taxon>Pseudomonadati</taxon>
        <taxon>Pseudomonadota</taxon>
        <taxon>Alphaproteobacteria</taxon>
        <taxon>Hyphomicrobiales</taxon>
        <taxon>Methylobacteriaceae</taxon>
        <taxon>Microvirga</taxon>
    </lineage>
</organism>
<dbReference type="Pfam" id="PF00353">
    <property type="entry name" value="HemolysinCabind"/>
    <property type="match status" value="3"/>
</dbReference>
<dbReference type="RefSeq" id="WP_425523270.1">
    <property type="nucleotide sequence ID" value="NZ_JADQDN010000002.1"/>
</dbReference>
<dbReference type="EMBL" id="JADQDN010000002">
    <property type="protein sequence ID" value="MBF9195205.1"/>
    <property type="molecule type" value="Genomic_DNA"/>
</dbReference>
<feature type="non-terminal residue" evidence="3">
    <location>
        <position position="285"/>
    </location>
</feature>
<evidence type="ECO:0008006" key="5">
    <source>
        <dbReference type="Google" id="ProtNLM"/>
    </source>
</evidence>
<dbReference type="PRINTS" id="PR00313">
    <property type="entry name" value="CABNDNGRPT"/>
</dbReference>
<comment type="caution">
    <text evidence="3">The sequence shown here is derived from an EMBL/GenBank/DDBJ whole genome shotgun (WGS) entry which is preliminary data.</text>
</comment>
<dbReference type="InterPro" id="IPR011049">
    <property type="entry name" value="Serralysin-like_metalloprot_C"/>
</dbReference>
<reference evidence="3 4" key="1">
    <citation type="submission" date="2020-11" db="EMBL/GenBank/DDBJ databases">
        <authorList>
            <person name="Kim M.K."/>
        </authorList>
    </citation>
    <scope>NUCLEOTIDE SEQUENCE [LARGE SCALE GENOMIC DNA]</scope>
    <source>
        <strain evidence="3 4">BT290</strain>
    </source>
</reference>
<dbReference type="PANTHER" id="PTHR38340">
    <property type="entry name" value="S-LAYER PROTEIN"/>
    <property type="match status" value="1"/>
</dbReference>
<evidence type="ECO:0000313" key="4">
    <source>
        <dbReference type="Proteomes" id="UP000611708"/>
    </source>
</evidence>
<evidence type="ECO:0000256" key="1">
    <source>
        <dbReference type="ARBA" id="ARBA00004613"/>
    </source>
</evidence>
<keyword evidence="2" id="KW-0964">Secreted</keyword>
<dbReference type="PROSITE" id="PS00330">
    <property type="entry name" value="HEMOLYSIN_CALCIUM"/>
    <property type="match status" value="4"/>
</dbReference>
<dbReference type="Proteomes" id="UP000611708">
    <property type="component" value="Unassembled WGS sequence"/>
</dbReference>
<dbReference type="Gene3D" id="2.150.10.10">
    <property type="entry name" value="Serralysin-like metalloprotease, C-terminal"/>
    <property type="match status" value="2"/>
</dbReference>
<keyword evidence="4" id="KW-1185">Reference proteome</keyword>
<name>A0ABS0HNZ6_9HYPH</name>